<feature type="region of interest" description="Disordered" evidence="1">
    <location>
        <begin position="1"/>
        <end position="43"/>
    </location>
</feature>
<evidence type="ECO:0000313" key="3">
    <source>
        <dbReference type="Proteomes" id="UP000234331"/>
    </source>
</evidence>
<feature type="compositionally biased region" description="Basic and acidic residues" evidence="1">
    <location>
        <begin position="1"/>
        <end position="23"/>
    </location>
</feature>
<protein>
    <submittedName>
        <fullName evidence="2">Uncharacterized protein</fullName>
    </submittedName>
</protein>
<sequence length="58" mass="6665">MIGEEPRHCWHRASDPEDIKDRQSPPNESIRKPLHCTNRASVPADLHLQTPAIMPIDR</sequence>
<evidence type="ECO:0000313" key="2">
    <source>
        <dbReference type="EMBL" id="SNQ48200.1"/>
    </source>
</evidence>
<organism evidence="2 3">
    <name type="scientific">Frankia canadensis</name>
    <dbReference type="NCBI Taxonomy" id="1836972"/>
    <lineage>
        <taxon>Bacteria</taxon>
        <taxon>Bacillati</taxon>
        <taxon>Actinomycetota</taxon>
        <taxon>Actinomycetes</taxon>
        <taxon>Frankiales</taxon>
        <taxon>Frankiaceae</taxon>
        <taxon>Frankia</taxon>
    </lineage>
</organism>
<keyword evidence="3" id="KW-1185">Reference proteome</keyword>
<accession>A0A2I2KRC4</accession>
<proteinExistence type="predicted"/>
<reference evidence="2 3" key="1">
    <citation type="submission" date="2017-06" db="EMBL/GenBank/DDBJ databases">
        <authorList>
            <person name="Kim H.J."/>
            <person name="Triplett B.A."/>
        </authorList>
    </citation>
    <scope>NUCLEOTIDE SEQUENCE [LARGE SCALE GENOMIC DNA]</scope>
    <source>
        <strain evidence="2">FRACA_ARgP5</strain>
    </source>
</reference>
<dbReference type="EMBL" id="FZMO01000144">
    <property type="protein sequence ID" value="SNQ48200.1"/>
    <property type="molecule type" value="Genomic_DNA"/>
</dbReference>
<gene>
    <name evidence="2" type="ORF">FRACA_2280012</name>
</gene>
<name>A0A2I2KRC4_9ACTN</name>
<dbReference type="Proteomes" id="UP000234331">
    <property type="component" value="Unassembled WGS sequence"/>
</dbReference>
<evidence type="ECO:0000256" key="1">
    <source>
        <dbReference type="SAM" id="MobiDB-lite"/>
    </source>
</evidence>
<dbReference type="AlphaFoldDB" id="A0A2I2KRC4"/>